<dbReference type="EMBL" id="OV725082">
    <property type="protein sequence ID" value="CAH1404616.1"/>
    <property type="molecule type" value="Genomic_DNA"/>
</dbReference>
<dbReference type="CDD" id="cd13957">
    <property type="entry name" value="PT_UbiA_Cox10"/>
    <property type="match status" value="1"/>
</dbReference>
<dbReference type="HAMAP" id="MF_00154">
    <property type="entry name" value="CyoE_CtaB"/>
    <property type="match status" value="1"/>
</dbReference>
<dbReference type="Proteomes" id="UP001152798">
    <property type="component" value="Chromosome 6"/>
</dbReference>
<evidence type="ECO:0000256" key="8">
    <source>
        <dbReference type="ARBA" id="ARBA00022989"/>
    </source>
</evidence>
<dbReference type="InterPro" id="IPR044878">
    <property type="entry name" value="UbiA_sf"/>
</dbReference>
<feature type="transmembrane region" description="Helical" evidence="14">
    <location>
        <begin position="111"/>
        <end position="131"/>
    </location>
</feature>
<evidence type="ECO:0000256" key="7">
    <source>
        <dbReference type="ARBA" id="ARBA00022946"/>
    </source>
</evidence>
<dbReference type="OrthoDB" id="5211at2759"/>
<evidence type="ECO:0000313" key="16">
    <source>
        <dbReference type="Proteomes" id="UP001152798"/>
    </source>
</evidence>
<dbReference type="GO" id="GO:0031966">
    <property type="term" value="C:mitochondrial membrane"/>
    <property type="evidence" value="ECO:0007669"/>
    <property type="project" value="UniProtKB-SubCell"/>
</dbReference>
<dbReference type="PIRSF" id="PIRSF001773">
    <property type="entry name" value="COX10"/>
    <property type="match status" value="1"/>
</dbReference>
<keyword evidence="16" id="KW-1185">Reference proteome</keyword>
<evidence type="ECO:0000313" key="15">
    <source>
        <dbReference type="EMBL" id="CAH1404616.1"/>
    </source>
</evidence>
<comment type="subcellular location">
    <subcellularLocation>
        <location evidence="1">Mitochondrion membrane</location>
        <topology evidence="1">Multi-pass membrane protein</topology>
    </subcellularLocation>
</comment>
<dbReference type="Gene3D" id="1.10.357.140">
    <property type="entry name" value="UbiA prenyltransferase"/>
    <property type="match status" value="1"/>
</dbReference>
<accession>A0A9P0HNH2</accession>
<dbReference type="AlphaFoldDB" id="A0A9P0HNH2"/>
<dbReference type="PANTHER" id="PTHR43448:SF2">
    <property type="entry name" value="PROTOHEME IX FARNESYLTRANSFERASE, MITOCHONDRIAL"/>
    <property type="match status" value="1"/>
</dbReference>
<keyword evidence="5" id="KW-0808">Transferase</keyword>
<sequence length="356" mass="39007">MSFGIYPCLSCRIGVLKILSFQNYAQRSLSCSSFLYKAATSNTRLKNVVTTNEAVTDCEGIKTSFADKENISATITSLPQQYLMLSKIRLTSLVVMTSMCGYAMAPSAFSLSSALVCSVGTGLLSCAANAVNQFHEVPFDAQMARTRNRLLVRSIVTPLHAIGFATACASTGGLLLFFGANGLTAALGFANLILYTSIYTPLKRVSILNTWVGSIVGALPPLMGWSCATGALGPGAWVLAGILYAWQFPHFNALSWNLRPDYSRAGYRMMAVTDPGLCRRTTLRYTAAIMALSFTAPYADLTNYWFALESLPLNAYFLYLAWDFYKKSDSSSSRKLFRFSLIHLPILMLLMLINKK</sequence>
<keyword evidence="9" id="KW-0496">Mitochondrion</keyword>
<evidence type="ECO:0000256" key="10">
    <source>
        <dbReference type="ARBA" id="ARBA00023133"/>
    </source>
</evidence>
<feature type="transmembrane region" description="Helical" evidence="14">
    <location>
        <begin position="336"/>
        <end position="353"/>
    </location>
</feature>
<evidence type="ECO:0000256" key="13">
    <source>
        <dbReference type="ARBA" id="ARBA00047690"/>
    </source>
</evidence>
<keyword evidence="10" id="KW-0350">Heme biosynthesis</keyword>
<evidence type="ECO:0000256" key="3">
    <source>
        <dbReference type="ARBA" id="ARBA00012292"/>
    </source>
</evidence>
<evidence type="ECO:0000256" key="1">
    <source>
        <dbReference type="ARBA" id="ARBA00004225"/>
    </source>
</evidence>
<keyword evidence="7" id="KW-0809">Transit peptide</keyword>
<evidence type="ECO:0000256" key="14">
    <source>
        <dbReference type="SAM" id="Phobius"/>
    </source>
</evidence>
<evidence type="ECO:0000256" key="2">
    <source>
        <dbReference type="ARBA" id="ARBA00005985"/>
    </source>
</evidence>
<dbReference type="InterPro" id="IPR000537">
    <property type="entry name" value="UbiA_prenyltransferase"/>
</dbReference>
<gene>
    <name evidence="15" type="ORF">NEZAVI_LOCUS12990</name>
</gene>
<evidence type="ECO:0000256" key="11">
    <source>
        <dbReference type="ARBA" id="ARBA00023136"/>
    </source>
</evidence>
<evidence type="ECO:0000256" key="4">
    <source>
        <dbReference type="ARBA" id="ARBA00016335"/>
    </source>
</evidence>
<organism evidence="15 16">
    <name type="scientific">Nezara viridula</name>
    <name type="common">Southern green stink bug</name>
    <name type="synonym">Cimex viridulus</name>
    <dbReference type="NCBI Taxonomy" id="85310"/>
    <lineage>
        <taxon>Eukaryota</taxon>
        <taxon>Metazoa</taxon>
        <taxon>Ecdysozoa</taxon>
        <taxon>Arthropoda</taxon>
        <taxon>Hexapoda</taxon>
        <taxon>Insecta</taxon>
        <taxon>Pterygota</taxon>
        <taxon>Neoptera</taxon>
        <taxon>Paraneoptera</taxon>
        <taxon>Hemiptera</taxon>
        <taxon>Heteroptera</taxon>
        <taxon>Panheteroptera</taxon>
        <taxon>Pentatomomorpha</taxon>
        <taxon>Pentatomoidea</taxon>
        <taxon>Pentatomidae</taxon>
        <taxon>Pentatominae</taxon>
        <taxon>Nezara</taxon>
    </lineage>
</organism>
<keyword evidence="8 14" id="KW-1133">Transmembrane helix</keyword>
<comment type="similarity">
    <text evidence="2">Belongs to the UbiA prenyltransferase family.</text>
</comment>
<protein>
    <recommendedName>
        <fullName evidence="4">Protoheme IX farnesyltransferase, mitochondrial</fullName>
        <ecNumber evidence="3">2.5.1.141</ecNumber>
    </recommendedName>
    <alternativeName>
        <fullName evidence="12">Heme O synthase</fullName>
    </alternativeName>
</protein>
<feature type="transmembrane region" description="Helical" evidence="14">
    <location>
        <begin position="183"/>
        <end position="202"/>
    </location>
</feature>
<proteinExistence type="inferred from homology"/>
<evidence type="ECO:0000256" key="6">
    <source>
        <dbReference type="ARBA" id="ARBA00022692"/>
    </source>
</evidence>
<dbReference type="InterPro" id="IPR016315">
    <property type="entry name" value="Protohaem_IX_farnesylTrfase_mt"/>
</dbReference>
<reference evidence="15" key="1">
    <citation type="submission" date="2022-01" db="EMBL/GenBank/DDBJ databases">
        <authorList>
            <person name="King R."/>
        </authorList>
    </citation>
    <scope>NUCLEOTIDE SEQUENCE</scope>
</reference>
<evidence type="ECO:0000256" key="5">
    <source>
        <dbReference type="ARBA" id="ARBA00022679"/>
    </source>
</evidence>
<evidence type="ECO:0000256" key="9">
    <source>
        <dbReference type="ARBA" id="ARBA00023128"/>
    </source>
</evidence>
<dbReference type="FunFam" id="1.10.357.140:FF:000004">
    <property type="entry name" value="Protoheme IX farnesyltransferase, mitochondrial"/>
    <property type="match status" value="1"/>
</dbReference>
<dbReference type="NCBIfam" id="TIGR01473">
    <property type="entry name" value="cyoE_ctaB"/>
    <property type="match status" value="1"/>
</dbReference>
<dbReference type="Pfam" id="PF01040">
    <property type="entry name" value="UbiA"/>
    <property type="match status" value="1"/>
</dbReference>
<dbReference type="EC" id="2.5.1.141" evidence="3"/>
<feature type="transmembrane region" description="Helical" evidence="14">
    <location>
        <begin position="151"/>
        <end position="177"/>
    </location>
</feature>
<dbReference type="GO" id="GO:0006784">
    <property type="term" value="P:heme A biosynthetic process"/>
    <property type="evidence" value="ECO:0007669"/>
    <property type="project" value="TreeGrafter"/>
</dbReference>
<dbReference type="PANTHER" id="PTHR43448">
    <property type="entry name" value="PROTOHEME IX FARNESYLTRANSFERASE, MITOCHONDRIAL"/>
    <property type="match status" value="1"/>
</dbReference>
<dbReference type="GO" id="GO:0008495">
    <property type="term" value="F:protoheme IX farnesyltransferase activity"/>
    <property type="evidence" value="ECO:0007669"/>
    <property type="project" value="UniProtKB-EC"/>
</dbReference>
<evidence type="ECO:0000256" key="12">
    <source>
        <dbReference type="ARBA" id="ARBA00030253"/>
    </source>
</evidence>
<keyword evidence="6 14" id="KW-0812">Transmembrane</keyword>
<comment type="catalytic activity">
    <reaction evidence="13">
        <text>heme b + (2E,6E)-farnesyl diphosphate + H2O = Fe(II)-heme o + diphosphate</text>
        <dbReference type="Rhea" id="RHEA:28070"/>
        <dbReference type="ChEBI" id="CHEBI:15377"/>
        <dbReference type="ChEBI" id="CHEBI:33019"/>
        <dbReference type="ChEBI" id="CHEBI:60344"/>
        <dbReference type="ChEBI" id="CHEBI:60530"/>
        <dbReference type="ChEBI" id="CHEBI:175763"/>
        <dbReference type="EC" id="2.5.1.141"/>
    </reaction>
</comment>
<dbReference type="InterPro" id="IPR006369">
    <property type="entry name" value="Protohaem_IX_farnesylTrfase"/>
</dbReference>
<name>A0A9P0HNH2_NEZVI</name>
<keyword evidence="11 14" id="KW-0472">Membrane</keyword>